<evidence type="ECO:0000313" key="9">
    <source>
        <dbReference type="Proteomes" id="UP000076420"/>
    </source>
</evidence>
<dbReference type="PANTHER" id="PTHR11089">
    <property type="entry name" value="GTP-BINDING PROTEIN-RELATED"/>
    <property type="match status" value="1"/>
</dbReference>
<dbReference type="FunFam" id="3.40.50.300:FF:000493">
    <property type="entry name" value="Guanine nucleotide-binding protein-like 3-like protein"/>
    <property type="match status" value="1"/>
</dbReference>
<feature type="region of interest" description="Disordered" evidence="6">
    <location>
        <begin position="1"/>
        <end position="123"/>
    </location>
</feature>
<evidence type="ECO:0000256" key="5">
    <source>
        <dbReference type="ARBA" id="ARBA00023242"/>
    </source>
</evidence>
<dbReference type="Pfam" id="PF08701">
    <property type="entry name" value="GN3L_Grn1"/>
    <property type="match status" value="1"/>
</dbReference>
<proteinExistence type="predicted"/>
<dbReference type="PRINTS" id="PR00326">
    <property type="entry name" value="GTP1OBG"/>
</dbReference>
<dbReference type="OrthoDB" id="444945at2759"/>
<dbReference type="InterPro" id="IPR006073">
    <property type="entry name" value="GTP-bd"/>
</dbReference>
<evidence type="ECO:0000256" key="2">
    <source>
        <dbReference type="ARBA" id="ARBA00022741"/>
    </source>
</evidence>
<feature type="compositionally biased region" description="Basic and acidic residues" evidence="6">
    <location>
        <begin position="85"/>
        <end position="119"/>
    </location>
</feature>
<keyword evidence="2" id="KW-0547">Nucleotide-binding</keyword>
<gene>
    <name evidence="8" type="primary">106052114</name>
</gene>
<dbReference type="Gene3D" id="1.10.1580.10">
    <property type="match status" value="1"/>
</dbReference>
<dbReference type="InterPro" id="IPR023179">
    <property type="entry name" value="GTP-bd_ortho_bundle_sf"/>
</dbReference>
<comment type="subcellular location">
    <subcellularLocation>
        <location evidence="1">Nucleus</location>
    </subcellularLocation>
</comment>
<evidence type="ECO:0000259" key="7">
    <source>
        <dbReference type="PROSITE" id="PS51721"/>
    </source>
</evidence>
<reference evidence="8" key="1">
    <citation type="submission" date="2020-05" db="UniProtKB">
        <authorList>
            <consortium name="EnsemblMetazoa"/>
        </authorList>
    </citation>
    <scope>IDENTIFICATION</scope>
    <source>
        <strain evidence="8">BB02</strain>
    </source>
</reference>
<dbReference type="STRING" id="6526.A0A2C9L2D5"/>
<dbReference type="CDD" id="cd04178">
    <property type="entry name" value="Nucleostemin_like"/>
    <property type="match status" value="1"/>
</dbReference>
<feature type="compositionally biased region" description="Acidic residues" evidence="6">
    <location>
        <begin position="475"/>
        <end position="504"/>
    </location>
</feature>
<feature type="domain" description="CP-type G" evidence="7">
    <location>
        <begin position="135"/>
        <end position="318"/>
    </location>
</feature>
<dbReference type="VEuPathDB" id="VectorBase:BGLB026217"/>
<dbReference type="SUPFAM" id="SSF52540">
    <property type="entry name" value="P-loop containing nucleoside triphosphate hydrolases"/>
    <property type="match status" value="1"/>
</dbReference>
<dbReference type="AlphaFoldDB" id="A0A2C9L2D5"/>
<dbReference type="InterPro" id="IPR050755">
    <property type="entry name" value="TRAFAC_YlqF/YawG_RiboMat"/>
</dbReference>
<feature type="region of interest" description="Disordered" evidence="6">
    <location>
        <begin position="475"/>
        <end position="574"/>
    </location>
</feature>
<evidence type="ECO:0000256" key="1">
    <source>
        <dbReference type="ARBA" id="ARBA00004123"/>
    </source>
</evidence>
<keyword evidence="5" id="KW-0539">Nucleus</keyword>
<dbReference type="GO" id="GO:0005730">
    <property type="term" value="C:nucleolus"/>
    <property type="evidence" value="ECO:0007669"/>
    <property type="project" value="UniProtKB-ARBA"/>
</dbReference>
<dbReference type="FunFam" id="1.10.1580.10:FF:000002">
    <property type="entry name" value="Guanine nucleotide-binding protein-like 3 (nucleolar)-like"/>
    <property type="match status" value="1"/>
</dbReference>
<sequence length="600" mass="67886">MVKIRSKSKRQSTKHRVKVERKVREHNKKKRREERKNPRKASKKDPGIPNILPFKEEVLKEAQAYKQKREEEKMKQKAARKKAREKLQNQKRNLTDIIKDAEKRQKDYDKQNKGEKQEELQSANKVLENSRKTFYKEFKKVIDAADVVLEVLDSRDPLGSRCLEVEEAVRLAPGNKKLVLVLNKIDLVPKDIVESWLKYLRKELPAIAFKASTQQQRDRLTQTKVDYSSASDDLLKSSNCLGADVLMKLLKNYCRTTELAINVGVVGFPNTGKSSLINSLKRAKTCEVGAIPGVTRQMQSVHLDKHIKLLDSPGVVLSNSSSDVAAVLRNVVKLEDLDDPIPCVEAILSRCQKMQMMLHYNIPDYKDVNEFLNLLATRMGKLRKGGIPDITRAARHMLQDWNFGKITYYTVPPEPTNETASHVEAKIVTEWGKEFNIDDLLADESKMLSGLGTKEHCMQIASVGPLKAVIREEDLVEEKEDNNDEMSDEDVSGDEEEMEEDDDQTELKGVTVTVGESKNKKGKEQTTPTNDKVRPRGPPPKKQLERFGGLTTKKGKKLAEKREKKKKKKADAVAGKLSSALESAFGGLGASDYSFEQDFS</sequence>
<evidence type="ECO:0000256" key="3">
    <source>
        <dbReference type="ARBA" id="ARBA00023054"/>
    </source>
</evidence>
<keyword evidence="3" id="KW-0175">Coiled coil</keyword>
<feature type="compositionally biased region" description="Basic residues" evidence="6">
    <location>
        <begin position="1"/>
        <end position="42"/>
    </location>
</feature>
<accession>A0A2C9L2D5</accession>
<evidence type="ECO:0000256" key="6">
    <source>
        <dbReference type="SAM" id="MobiDB-lite"/>
    </source>
</evidence>
<dbReference type="GO" id="GO:0005525">
    <property type="term" value="F:GTP binding"/>
    <property type="evidence" value="ECO:0007669"/>
    <property type="project" value="UniProtKB-KW"/>
</dbReference>
<evidence type="ECO:0000256" key="4">
    <source>
        <dbReference type="ARBA" id="ARBA00023134"/>
    </source>
</evidence>
<dbReference type="PROSITE" id="PS51721">
    <property type="entry name" value="G_CP"/>
    <property type="match status" value="1"/>
</dbReference>
<dbReference type="VEuPathDB" id="VectorBase:BGLAX_033204"/>
<name>A0A2C9L2D5_BIOGL</name>
<evidence type="ECO:0000313" key="8">
    <source>
        <dbReference type="EnsemblMetazoa" id="BGLB026217-PB"/>
    </source>
</evidence>
<dbReference type="InterPro" id="IPR030378">
    <property type="entry name" value="G_CP_dom"/>
</dbReference>
<dbReference type="Proteomes" id="UP000076420">
    <property type="component" value="Unassembled WGS sequence"/>
</dbReference>
<dbReference type="Gene3D" id="3.40.50.300">
    <property type="entry name" value="P-loop containing nucleotide triphosphate hydrolases"/>
    <property type="match status" value="1"/>
</dbReference>
<dbReference type="Pfam" id="PF01926">
    <property type="entry name" value="MMR_HSR1"/>
    <property type="match status" value="1"/>
</dbReference>
<dbReference type="InterPro" id="IPR014813">
    <property type="entry name" value="Gnl3_N_dom"/>
</dbReference>
<organism evidence="8 9">
    <name type="scientific">Biomphalaria glabrata</name>
    <name type="common">Bloodfluke planorb</name>
    <name type="synonym">Freshwater snail</name>
    <dbReference type="NCBI Taxonomy" id="6526"/>
    <lineage>
        <taxon>Eukaryota</taxon>
        <taxon>Metazoa</taxon>
        <taxon>Spiralia</taxon>
        <taxon>Lophotrochozoa</taxon>
        <taxon>Mollusca</taxon>
        <taxon>Gastropoda</taxon>
        <taxon>Heterobranchia</taxon>
        <taxon>Euthyneura</taxon>
        <taxon>Panpulmonata</taxon>
        <taxon>Hygrophila</taxon>
        <taxon>Lymnaeoidea</taxon>
        <taxon>Planorbidae</taxon>
        <taxon>Biomphalaria</taxon>
    </lineage>
</organism>
<dbReference type="PANTHER" id="PTHR11089:SF30">
    <property type="entry name" value="GUANINE NUCLEOTIDE-BINDING PROTEIN-LIKE 3 HOMOLOG"/>
    <property type="match status" value="1"/>
</dbReference>
<keyword evidence="4" id="KW-0342">GTP-binding</keyword>
<dbReference type="EnsemblMetazoa" id="BGLB026217-RB">
    <property type="protein sequence ID" value="BGLB026217-PB"/>
    <property type="gene ID" value="BGLB026217"/>
</dbReference>
<dbReference type="InterPro" id="IPR027417">
    <property type="entry name" value="P-loop_NTPase"/>
</dbReference>
<protein>
    <recommendedName>
        <fullName evidence="7">CP-type G domain-containing protein</fullName>
    </recommendedName>
</protein>